<sequence>MFDQHLTRRARAEHKKKIKFAKRKLETGWKPGRSTRRKQKAATMIQRVFRSHLLRQAFQRSRQNVRFTFTSLQAFGHARSRQHWRNVDLRRLSREELRLLALTLNLPSTGKKVLLICRIQRWVDQYVLANDLATQAPARAVENRRKAQGSVYFCEAHPCAELVDIRPLRGHHITSIAAGSESDAVYALDNARGAAWLCRTGGLASQVGLCSHIHRQDEFEPTPRESHWLATPVFLHTLRVEHVEH</sequence>
<feature type="non-terminal residue" evidence="1">
    <location>
        <position position="245"/>
    </location>
</feature>
<name>A0A2P4XM71_9STRA</name>
<dbReference type="Pfam" id="PF00612">
    <property type="entry name" value="IQ"/>
    <property type="match status" value="1"/>
</dbReference>
<evidence type="ECO:0000313" key="1">
    <source>
        <dbReference type="EMBL" id="POM66624.1"/>
    </source>
</evidence>
<proteinExistence type="predicted"/>
<dbReference type="Proteomes" id="UP000237271">
    <property type="component" value="Unassembled WGS sequence"/>
</dbReference>
<dbReference type="AlphaFoldDB" id="A0A2P4XM71"/>
<organism evidence="1 2">
    <name type="scientific">Phytophthora palmivora</name>
    <dbReference type="NCBI Taxonomy" id="4796"/>
    <lineage>
        <taxon>Eukaryota</taxon>
        <taxon>Sar</taxon>
        <taxon>Stramenopiles</taxon>
        <taxon>Oomycota</taxon>
        <taxon>Peronosporomycetes</taxon>
        <taxon>Peronosporales</taxon>
        <taxon>Peronosporaceae</taxon>
        <taxon>Phytophthora</taxon>
    </lineage>
</organism>
<reference evidence="1 2" key="1">
    <citation type="journal article" date="2017" name="Genome Biol. Evol.">
        <title>Phytophthora megakarya and P. palmivora, closely related causal agents of cacao black pod rot, underwent increases in genome sizes and gene numbers by different mechanisms.</title>
        <authorList>
            <person name="Ali S.S."/>
            <person name="Shao J."/>
            <person name="Lary D.J."/>
            <person name="Kronmiller B."/>
            <person name="Shen D."/>
            <person name="Strem M.D."/>
            <person name="Amoako-Attah I."/>
            <person name="Akrofi A.Y."/>
            <person name="Begoude B.A."/>
            <person name="Ten Hoopen G.M."/>
            <person name="Coulibaly K."/>
            <person name="Kebe B.I."/>
            <person name="Melnick R.L."/>
            <person name="Guiltinan M.J."/>
            <person name="Tyler B.M."/>
            <person name="Meinhardt L.W."/>
            <person name="Bailey B.A."/>
        </authorList>
    </citation>
    <scope>NUCLEOTIDE SEQUENCE [LARGE SCALE GENOMIC DNA]</scope>
    <source>
        <strain evidence="2">sbr112.9</strain>
    </source>
</reference>
<dbReference type="InterPro" id="IPR000048">
    <property type="entry name" value="IQ_motif_EF-hand-BS"/>
</dbReference>
<evidence type="ECO:0008006" key="3">
    <source>
        <dbReference type="Google" id="ProtNLM"/>
    </source>
</evidence>
<gene>
    <name evidence="1" type="ORF">PHPALM_17492</name>
</gene>
<comment type="caution">
    <text evidence="1">The sequence shown here is derived from an EMBL/GenBank/DDBJ whole genome shotgun (WGS) entry which is preliminary data.</text>
</comment>
<evidence type="ECO:0000313" key="2">
    <source>
        <dbReference type="Proteomes" id="UP000237271"/>
    </source>
</evidence>
<keyword evidence="2" id="KW-1185">Reference proteome</keyword>
<accession>A0A2P4XM71</accession>
<dbReference type="PROSITE" id="PS50096">
    <property type="entry name" value="IQ"/>
    <property type="match status" value="1"/>
</dbReference>
<protein>
    <recommendedName>
        <fullName evidence="3">SAP domain-containing protein</fullName>
    </recommendedName>
</protein>
<dbReference type="CDD" id="cd23767">
    <property type="entry name" value="IQCD"/>
    <property type="match status" value="1"/>
</dbReference>
<dbReference type="OrthoDB" id="10256179at2759"/>
<dbReference type="EMBL" id="NCKW01009569">
    <property type="protein sequence ID" value="POM66624.1"/>
    <property type="molecule type" value="Genomic_DNA"/>
</dbReference>